<feature type="domain" description="NB-ARC" evidence="1">
    <location>
        <begin position="298"/>
        <end position="415"/>
    </location>
</feature>
<dbReference type="InterPro" id="IPR002182">
    <property type="entry name" value="NB-ARC"/>
</dbReference>
<comment type="caution">
    <text evidence="2">The sequence shown here is derived from an EMBL/GenBank/DDBJ whole genome shotgun (WGS) entry which is preliminary data.</text>
</comment>
<name>A0ABV7PSJ4_9BURK</name>
<dbReference type="RefSeq" id="WP_379737493.1">
    <property type="nucleotide sequence ID" value="NZ_JBHRVV010000001.1"/>
</dbReference>
<dbReference type="SUPFAM" id="SSF52540">
    <property type="entry name" value="P-loop containing nucleoside triphosphate hydrolases"/>
    <property type="match status" value="1"/>
</dbReference>
<accession>A0ABV7PSJ4</accession>
<reference evidence="3" key="1">
    <citation type="journal article" date="2019" name="Int. J. Syst. Evol. Microbiol.">
        <title>The Global Catalogue of Microorganisms (GCM) 10K type strain sequencing project: providing services to taxonomists for standard genome sequencing and annotation.</title>
        <authorList>
            <consortium name="The Broad Institute Genomics Platform"/>
            <consortium name="The Broad Institute Genome Sequencing Center for Infectious Disease"/>
            <person name="Wu L."/>
            <person name="Ma J."/>
        </authorList>
    </citation>
    <scope>NUCLEOTIDE SEQUENCE [LARGE SCALE GENOMIC DNA]</scope>
    <source>
        <strain evidence="3">CCM 7480</strain>
    </source>
</reference>
<organism evidence="2 3">
    <name type="scientific">Massilia haematophila</name>
    <dbReference type="NCBI Taxonomy" id="457923"/>
    <lineage>
        <taxon>Bacteria</taxon>
        <taxon>Pseudomonadati</taxon>
        <taxon>Pseudomonadota</taxon>
        <taxon>Betaproteobacteria</taxon>
        <taxon>Burkholderiales</taxon>
        <taxon>Oxalobacteraceae</taxon>
        <taxon>Telluria group</taxon>
        <taxon>Massilia</taxon>
    </lineage>
</organism>
<gene>
    <name evidence="2" type="ORF">ACFOPH_23385</name>
</gene>
<dbReference type="InterPro" id="IPR029035">
    <property type="entry name" value="DHS-like_NAD/FAD-binding_dom"/>
</dbReference>
<dbReference type="PANTHER" id="PTHR47691">
    <property type="entry name" value="REGULATOR-RELATED"/>
    <property type="match status" value="1"/>
</dbReference>
<evidence type="ECO:0000313" key="2">
    <source>
        <dbReference type="EMBL" id="MFC3461155.1"/>
    </source>
</evidence>
<dbReference type="Pfam" id="PF13289">
    <property type="entry name" value="SIR2_2"/>
    <property type="match status" value="1"/>
</dbReference>
<evidence type="ECO:0000259" key="1">
    <source>
        <dbReference type="Pfam" id="PF00931"/>
    </source>
</evidence>
<dbReference type="Gene3D" id="3.40.50.1220">
    <property type="entry name" value="TPP-binding domain"/>
    <property type="match status" value="1"/>
</dbReference>
<protein>
    <submittedName>
        <fullName evidence="2">SIR2 family protein</fullName>
    </submittedName>
</protein>
<proteinExistence type="predicted"/>
<dbReference type="SUPFAM" id="SSF52467">
    <property type="entry name" value="DHS-like NAD/FAD-binding domain"/>
    <property type="match status" value="1"/>
</dbReference>
<dbReference type="Pfam" id="PF00931">
    <property type="entry name" value="NB-ARC"/>
    <property type="match status" value="1"/>
</dbReference>
<dbReference type="EMBL" id="JBHRVV010000001">
    <property type="protein sequence ID" value="MFC3461155.1"/>
    <property type="molecule type" value="Genomic_DNA"/>
</dbReference>
<keyword evidence="3" id="KW-1185">Reference proteome</keyword>
<evidence type="ECO:0000313" key="3">
    <source>
        <dbReference type="Proteomes" id="UP001595665"/>
    </source>
</evidence>
<dbReference type="Gene3D" id="3.40.50.300">
    <property type="entry name" value="P-loop containing nucleotide triphosphate hydrolases"/>
    <property type="match status" value="1"/>
</dbReference>
<dbReference type="PANTHER" id="PTHR47691:SF3">
    <property type="entry name" value="HTH-TYPE TRANSCRIPTIONAL REGULATOR RV0890C-RELATED"/>
    <property type="match status" value="1"/>
</dbReference>
<sequence length="982" mass="109515">MATQDEIDPVLVERFAHGNGTVFVGAGISLGARLPSWSKLMAPLRADLGSAVNPNTSYLDVAELYEVKHSRSVLVQYLKERLGDVRFQLTRTHELIVGLPVQRIYTTNFDNLLEQASQKRQINRNVIFNASQVGFSDTSTLSIVKLHGDLSDPESIVISARDFYSYFGRNPAVADLLKVELQTHTVLFLGYSFSDPNLGMILGNAANQSGSVRPLLYSLQLKPSELSVRAMNARGVKVIALDVDSGTSDADSAVEDWLRRFRQSLISFERRKHSFPAGAASERERSLPAYRKHAVRRHAMLERIKTGLSSDFRVVMVKGAAGIGKTQLVAEAVADCVHPPGTYMLDDAFEQIIWIRSTADAGPVGHSLERIFDTIAAGADTSLYNLPDREQRNKKNQSRINALLQERRLLIVIEDFEDPAGFPGCPCQVAGKAAAAATQRRPAEHFREIRSWLENAGPYANPKSRIVVISRSAIVAGFVVEVCRLDEDEAQELLREQARSLLLKRHCPEFGEQSARELLRIAGGNPQAVKWALCLCNREGGHKQLDRLASLAGEESDVVFDALVGEIMRALDAAGREVVIAMMVFPSEEWIAAELLQAALSRQVQGTGGRNATRKTMLGCVRFGMLEYDACKDAYLMHRTTREVLQRGGVTAFELDQVKTRLAAYLLRFLKNVIRNPDVPEVYWNALVRDEMSKVDPWWPTIDALVRWSGECRRAARFALLLVHYMDSRFLNSQRLACIESALQAKAPLKRRTRALLHIDALAWTFIEENRQAEARAQLEAGEKLLEDGGDEDLHALAEAWRARLDIVDKRIGEAHRHIAEAMEYARKPFCEKRPWILARVEMMAGDVALMGGNAESARDHYLASAGHADLYGGEGDGYQTNPRIGLALMEILDKEKQPDRESMKNARRIFEKLVENSDVATGRLYGQYGLALIAARENASREAIRQLEQIMREIRRRSSGNVLLGLAEKSYQQILDASHGG</sequence>
<dbReference type="Proteomes" id="UP001595665">
    <property type="component" value="Unassembled WGS sequence"/>
</dbReference>
<dbReference type="InterPro" id="IPR027417">
    <property type="entry name" value="P-loop_NTPase"/>
</dbReference>